<organism evidence="1 2">
    <name type="scientific">Cirrhinus mrigala</name>
    <name type="common">Mrigala</name>
    <dbReference type="NCBI Taxonomy" id="683832"/>
    <lineage>
        <taxon>Eukaryota</taxon>
        <taxon>Metazoa</taxon>
        <taxon>Chordata</taxon>
        <taxon>Craniata</taxon>
        <taxon>Vertebrata</taxon>
        <taxon>Euteleostomi</taxon>
        <taxon>Actinopterygii</taxon>
        <taxon>Neopterygii</taxon>
        <taxon>Teleostei</taxon>
        <taxon>Ostariophysi</taxon>
        <taxon>Cypriniformes</taxon>
        <taxon>Cyprinidae</taxon>
        <taxon>Labeoninae</taxon>
        <taxon>Labeonini</taxon>
        <taxon>Cirrhinus</taxon>
    </lineage>
</organism>
<protein>
    <submittedName>
        <fullName evidence="1">Uncharacterized protein</fullName>
    </submittedName>
</protein>
<dbReference type="AlphaFoldDB" id="A0ABD0MP60"/>
<sequence>MKIGEWNLHGQHGDGHLYQPPRGFAFPSHVTTRPPSPPLESEVAQIAMCRSHSGGAEPCSRFALMPAYSPWRMETPSPGGPADLEPIRGSSDRSVCFPGIHPLPVVLFPHRGSPRHGRPSTQLALGANQNAFPPVSLLAQTLCKIREDEEQVLLVAPYWPTRTWFAKLMLLATAPPWKIPLRKDLLSQGMGTIWHPRPDLWNLHTWLLDGTRQTSPAFPRL</sequence>
<reference evidence="1 2" key="1">
    <citation type="submission" date="2024-05" db="EMBL/GenBank/DDBJ databases">
        <title>Genome sequencing and assembly of Indian major carp, Cirrhinus mrigala (Hamilton, 1822).</title>
        <authorList>
            <person name="Mohindra V."/>
            <person name="Chowdhury L.M."/>
            <person name="Lal K."/>
            <person name="Jena J.K."/>
        </authorList>
    </citation>
    <scope>NUCLEOTIDE SEQUENCE [LARGE SCALE GENOMIC DNA]</scope>
    <source>
        <strain evidence="1">CM1030</strain>
        <tissue evidence="1">Blood</tissue>
    </source>
</reference>
<proteinExistence type="predicted"/>
<evidence type="ECO:0000313" key="1">
    <source>
        <dbReference type="EMBL" id="KAL0150898.1"/>
    </source>
</evidence>
<accession>A0ABD0MP60</accession>
<dbReference type="Proteomes" id="UP001529510">
    <property type="component" value="Unassembled WGS sequence"/>
</dbReference>
<gene>
    <name evidence="1" type="ORF">M9458_053817</name>
</gene>
<evidence type="ECO:0000313" key="2">
    <source>
        <dbReference type="Proteomes" id="UP001529510"/>
    </source>
</evidence>
<comment type="caution">
    <text evidence="1">The sequence shown here is derived from an EMBL/GenBank/DDBJ whole genome shotgun (WGS) entry which is preliminary data.</text>
</comment>
<dbReference type="EMBL" id="JAMKFB020000267">
    <property type="protein sequence ID" value="KAL0150898.1"/>
    <property type="molecule type" value="Genomic_DNA"/>
</dbReference>
<keyword evidence="2" id="KW-1185">Reference proteome</keyword>
<name>A0ABD0MP60_CIRMR</name>